<accession>A0ABV6UHQ3</accession>
<dbReference type="RefSeq" id="WP_037594684.1">
    <property type="nucleotide sequence ID" value="NZ_JBHEZZ010000003.1"/>
</dbReference>
<name>A0ABV6UHQ3_9ACTN</name>
<organism evidence="1 2">
    <name type="scientific">Streptacidiphilus cavernicola</name>
    <dbReference type="NCBI Taxonomy" id="3342716"/>
    <lineage>
        <taxon>Bacteria</taxon>
        <taxon>Bacillati</taxon>
        <taxon>Actinomycetota</taxon>
        <taxon>Actinomycetes</taxon>
        <taxon>Kitasatosporales</taxon>
        <taxon>Streptomycetaceae</taxon>
        <taxon>Streptacidiphilus</taxon>
    </lineage>
</organism>
<comment type="caution">
    <text evidence="1">The sequence shown here is derived from an EMBL/GenBank/DDBJ whole genome shotgun (WGS) entry which is preliminary data.</text>
</comment>
<evidence type="ECO:0000313" key="2">
    <source>
        <dbReference type="Proteomes" id="UP001592528"/>
    </source>
</evidence>
<dbReference type="EMBL" id="JBHEZZ010000003">
    <property type="protein sequence ID" value="MFC1400972.1"/>
    <property type="molecule type" value="Genomic_DNA"/>
</dbReference>
<evidence type="ECO:0000313" key="1">
    <source>
        <dbReference type="EMBL" id="MFC1400972.1"/>
    </source>
</evidence>
<proteinExistence type="predicted"/>
<protein>
    <submittedName>
        <fullName evidence="1">Uncharacterized protein</fullName>
    </submittedName>
</protein>
<reference evidence="1 2" key="1">
    <citation type="submission" date="2024-09" db="EMBL/GenBank/DDBJ databases">
        <authorList>
            <person name="Lee S.D."/>
        </authorList>
    </citation>
    <scope>NUCLEOTIDE SEQUENCE [LARGE SCALE GENOMIC DNA]</scope>
    <source>
        <strain evidence="1 2">N1-5</strain>
    </source>
</reference>
<dbReference type="Proteomes" id="UP001592528">
    <property type="component" value="Unassembled WGS sequence"/>
</dbReference>
<sequence>MAVPEAHECRTCTDDSSLGTTVHEDLVLGAPLSMEELDDAHRLERFAGKYAHDGCQVIEVRKVASTTLSGFGWAVRFIEEGSGHLVH</sequence>
<keyword evidence="2" id="KW-1185">Reference proteome</keyword>
<gene>
    <name evidence="1" type="ORF">ACEZDJ_06705</name>
</gene>